<evidence type="ECO:0000256" key="1">
    <source>
        <dbReference type="SAM" id="MobiDB-lite"/>
    </source>
</evidence>
<feature type="compositionally biased region" description="Polar residues" evidence="1">
    <location>
        <begin position="253"/>
        <end position="262"/>
    </location>
</feature>
<proteinExistence type="predicted"/>
<evidence type="ECO:0000313" key="4">
    <source>
        <dbReference type="Proteomes" id="UP000664534"/>
    </source>
</evidence>
<sequence>MSYPSRHQSLRRAYIDASDSGHATYDDCEAAHREYRIDEAHSALSSHRSSISHVHAGNIAGRGCKITVASHRVHTSGDFTTSYQDCREYTAYDSHRSPPGYRNDEDGYRDRTRLTVDGSRMPEASSRRSGTAYTYSERSGREFPRMGAQRDDSSSFHTMPAERTRGPQSSAEQRRRYSSRREGDPRSNGNEERYHQEVPKPSHPKKPGPTHTDGQSGTSKSYRNHEYAMKDHATPGKPNPKPSQPKKPRPTHTDGQSGTSKSYRNHEYATKDRSSPGKANGGSRRRQEKTHSRRGEDLHGGSPKSHRNDSFHENGEQEHRQDVPQSKAEESMPDHYAILKISPHATGEVIKSAAKRRRVEVHPDKLKEVGMSDSERADIDAAAAKVGQAADVLQDAELKLKYDRQMYAASPWKWHGN</sequence>
<accession>A0A8H3ITE4</accession>
<feature type="domain" description="J" evidence="2">
    <location>
        <begin position="334"/>
        <end position="406"/>
    </location>
</feature>
<feature type="compositionally biased region" description="Basic and acidic residues" evidence="1">
    <location>
        <begin position="91"/>
        <end position="114"/>
    </location>
</feature>
<feature type="compositionally biased region" description="Polar residues" evidence="1">
    <location>
        <begin position="212"/>
        <end position="221"/>
    </location>
</feature>
<evidence type="ECO:0000259" key="2">
    <source>
        <dbReference type="PROSITE" id="PS50076"/>
    </source>
</evidence>
<feature type="compositionally biased region" description="Basic and acidic residues" evidence="1">
    <location>
        <begin position="172"/>
        <end position="200"/>
    </location>
</feature>
<dbReference type="Proteomes" id="UP000664534">
    <property type="component" value="Unassembled WGS sequence"/>
</dbReference>
<dbReference type="InterPro" id="IPR036869">
    <property type="entry name" value="J_dom_sf"/>
</dbReference>
<dbReference type="AlphaFoldDB" id="A0A8H3ITE4"/>
<feature type="region of interest" description="Disordered" evidence="1">
    <location>
        <begin position="91"/>
        <end position="334"/>
    </location>
</feature>
<dbReference type="CDD" id="cd06257">
    <property type="entry name" value="DnaJ"/>
    <property type="match status" value="1"/>
</dbReference>
<feature type="compositionally biased region" description="Basic and acidic residues" evidence="1">
    <location>
        <begin position="306"/>
        <end position="333"/>
    </location>
</feature>
<evidence type="ECO:0000313" key="3">
    <source>
        <dbReference type="EMBL" id="CAF9931298.1"/>
    </source>
</evidence>
<dbReference type="SUPFAM" id="SSF46565">
    <property type="entry name" value="Chaperone J-domain"/>
    <property type="match status" value="1"/>
</dbReference>
<organism evidence="3 4">
    <name type="scientific">Imshaugia aleurites</name>
    <dbReference type="NCBI Taxonomy" id="172621"/>
    <lineage>
        <taxon>Eukaryota</taxon>
        <taxon>Fungi</taxon>
        <taxon>Dikarya</taxon>
        <taxon>Ascomycota</taxon>
        <taxon>Pezizomycotina</taxon>
        <taxon>Lecanoromycetes</taxon>
        <taxon>OSLEUM clade</taxon>
        <taxon>Lecanoromycetidae</taxon>
        <taxon>Lecanorales</taxon>
        <taxon>Lecanorineae</taxon>
        <taxon>Parmeliaceae</taxon>
        <taxon>Imshaugia</taxon>
    </lineage>
</organism>
<keyword evidence="4" id="KW-1185">Reference proteome</keyword>
<comment type="caution">
    <text evidence="3">The sequence shown here is derived from an EMBL/GenBank/DDBJ whole genome shotgun (WGS) entry which is preliminary data.</text>
</comment>
<feature type="compositionally biased region" description="Basic and acidic residues" evidence="1">
    <location>
        <begin position="138"/>
        <end position="165"/>
    </location>
</feature>
<feature type="compositionally biased region" description="Basic and acidic residues" evidence="1">
    <location>
        <begin position="289"/>
        <end position="299"/>
    </location>
</feature>
<protein>
    <recommendedName>
        <fullName evidence="2">J domain-containing protein</fullName>
    </recommendedName>
</protein>
<dbReference type="InterPro" id="IPR001623">
    <property type="entry name" value="DnaJ_domain"/>
</dbReference>
<dbReference type="PROSITE" id="PS50076">
    <property type="entry name" value="DNAJ_2"/>
    <property type="match status" value="1"/>
</dbReference>
<dbReference type="OrthoDB" id="10250354at2759"/>
<dbReference type="Gene3D" id="1.10.287.110">
    <property type="entry name" value="DnaJ domain"/>
    <property type="match status" value="1"/>
</dbReference>
<reference evidence="3" key="1">
    <citation type="submission" date="2021-03" db="EMBL/GenBank/DDBJ databases">
        <authorList>
            <person name="Tagirdzhanova G."/>
        </authorList>
    </citation>
    <scope>NUCLEOTIDE SEQUENCE</scope>
</reference>
<feature type="compositionally biased region" description="Polar residues" evidence="1">
    <location>
        <begin position="127"/>
        <end position="137"/>
    </location>
</feature>
<dbReference type="Pfam" id="PF00226">
    <property type="entry name" value="DnaJ"/>
    <property type="match status" value="1"/>
</dbReference>
<dbReference type="SMART" id="SM00271">
    <property type="entry name" value="DnaJ"/>
    <property type="match status" value="1"/>
</dbReference>
<name>A0A8H3ITE4_9LECA</name>
<feature type="compositionally biased region" description="Basic and acidic residues" evidence="1">
    <location>
        <begin position="223"/>
        <end position="234"/>
    </location>
</feature>
<gene>
    <name evidence="3" type="ORF">IMSHALPRED_008588</name>
</gene>
<feature type="compositionally biased region" description="Basic and acidic residues" evidence="1">
    <location>
        <begin position="264"/>
        <end position="275"/>
    </location>
</feature>
<dbReference type="EMBL" id="CAJPDT010000060">
    <property type="protein sequence ID" value="CAF9931298.1"/>
    <property type="molecule type" value="Genomic_DNA"/>
</dbReference>